<dbReference type="EMBL" id="UINC01035856">
    <property type="protein sequence ID" value="SVB28928.1"/>
    <property type="molecule type" value="Genomic_DNA"/>
</dbReference>
<evidence type="ECO:0000313" key="1">
    <source>
        <dbReference type="EMBL" id="SVB28928.1"/>
    </source>
</evidence>
<accession>A0A382CS01</accession>
<organism evidence="1">
    <name type="scientific">marine metagenome</name>
    <dbReference type="NCBI Taxonomy" id="408172"/>
    <lineage>
        <taxon>unclassified sequences</taxon>
        <taxon>metagenomes</taxon>
        <taxon>ecological metagenomes</taxon>
    </lineage>
</organism>
<dbReference type="AlphaFoldDB" id="A0A382CS01"/>
<protein>
    <submittedName>
        <fullName evidence="1">Uncharacterized protein</fullName>
    </submittedName>
</protein>
<proteinExistence type="predicted"/>
<feature type="non-terminal residue" evidence="1">
    <location>
        <position position="113"/>
    </location>
</feature>
<reference evidence="1" key="1">
    <citation type="submission" date="2018-05" db="EMBL/GenBank/DDBJ databases">
        <authorList>
            <person name="Lanie J.A."/>
            <person name="Ng W.-L."/>
            <person name="Kazmierczak K.M."/>
            <person name="Andrzejewski T.M."/>
            <person name="Davidsen T.M."/>
            <person name="Wayne K.J."/>
            <person name="Tettelin H."/>
            <person name="Glass J.I."/>
            <person name="Rusch D."/>
            <person name="Podicherti R."/>
            <person name="Tsui H.-C.T."/>
            <person name="Winkler M.E."/>
        </authorList>
    </citation>
    <scope>NUCLEOTIDE SEQUENCE</scope>
</reference>
<name>A0A382CS01_9ZZZZ</name>
<sequence>MTINYVEYINALGPFDHGIWEGRSADGSPIRVGDQALFRNRAGWLAEKISSFLTNEYSFAELRTMTLLEIGSYDGWVLTEICKQIVFAEAIGIEPRHKNILKGNTGRELAGIE</sequence>
<gene>
    <name evidence="1" type="ORF">METZ01_LOCUS181782</name>
</gene>